<keyword evidence="3 5" id="KW-0697">Rotamase</keyword>
<dbReference type="FunFam" id="3.10.50.40:FF:000006">
    <property type="entry name" value="Peptidyl-prolyl cis-trans isomerase"/>
    <property type="match status" value="1"/>
</dbReference>
<gene>
    <name evidence="9" type="ORF">P375_01150</name>
</gene>
<evidence type="ECO:0000256" key="6">
    <source>
        <dbReference type="RuleBase" id="RU003915"/>
    </source>
</evidence>
<feature type="domain" description="PPIase FKBP-type" evidence="8">
    <location>
        <begin position="153"/>
        <end position="238"/>
    </location>
</feature>
<dbReference type="InterPro" id="IPR046357">
    <property type="entry name" value="PPIase_dom_sf"/>
</dbReference>
<keyword evidence="4 5" id="KW-0413">Isomerase</keyword>
<evidence type="ECO:0000256" key="3">
    <source>
        <dbReference type="ARBA" id="ARBA00023110"/>
    </source>
</evidence>
<dbReference type="PANTHER" id="PTHR43811">
    <property type="entry name" value="FKBP-TYPE PEPTIDYL-PROLYL CIS-TRANS ISOMERASE FKPA"/>
    <property type="match status" value="1"/>
</dbReference>
<dbReference type="PANTHER" id="PTHR43811:SF19">
    <property type="entry name" value="39 KDA FK506-BINDING NUCLEAR PROTEIN"/>
    <property type="match status" value="1"/>
</dbReference>
<evidence type="ECO:0000313" key="9">
    <source>
        <dbReference type="EMBL" id="KGQ34200.1"/>
    </source>
</evidence>
<dbReference type="Pfam" id="PF01346">
    <property type="entry name" value="FKBP_N"/>
    <property type="match status" value="1"/>
</dbReference>
<dbReference type="InterPro" id="IPR000774">
    <property type="entry name" value="PPIase_FKBP_N"/>
</dbReference>
<dbReference type="GO" id="GO:0003755">
    <property type="term" value="F:peptidyl-prolyl cis-trans isomerase activity"/>
    <property type="evidence" value="ECO:0007669"/>
    <property type="project" value="UniProtKB-UniRule"/>
</dbReference>
<keyword evidence="10" id="KW-1185">Reference proteome</keyword>
<evidence type="ECO:0000256" key="7">
    <source>
        <dbReference type="SAM" id="SignalP"/>
    </source>
</evidence>
<keyword evidence="7" id="KW-0732">Signal</keyword>
<dbReference type="RefSeq" id="WP_039133352.1">
    <property type="nucleotide sequence ID" value="NZ_JPXY01000007.1"/>
</dbReference>
<dbReference type="GO" id="GO:0006457">
    <property type="term" value="P:protein folding"/>
    <property type="evidence" value="ECO:0007669"/>
    <property type="project" value="InterPro"/>
</dbReference>
<dbReference type="AlphaFoldDB" id="A0A0A2XUW6"/>
<dbReference type="NCBIfam" id="NF008150">
    <property type="entry name" value="PRK10902.1"/>
    <property type="match status" value="1"/>
</dbReference>
<dbReference type="InterPro" id="IPR001179">
    <property type="entry name" value="PPIase_FKBP_dom"/>
</dbReference>
<dbReference type="SUPFAM" id="SSF54534">
    <property type="entry name" value="FKBP-like"/>
    <property type="match status" value="1"/>
</dbReference>
<comment type="caution">
    <text evidence="9">The sequence shown here is derived from an EMBL/GenBank/DDBJ whole genome shotgun (WGS) entry which is preliminary data.</text>
</comment>
<dbReference type="Pfam" id="PF00254">
    <property type="entry name" value="FKBP_C"/>
    <property type="match status" value="1"/>
</dbReference>
<dbReference type="PROSITE" id="PS50059">
    <property type="entry name" value="FKBP_PPIASE"/>
    <property type="match status" value="1"/>
</dbReference>
<comment type="similarity">
    <text evidence="2 6">Belongs to the FKBP-type PPIase family.</text>
</comment>
<protein>
    <recommendedName>
        <fullName evidence="6">Peptidyl-prolyl cis-trans isomerase</fullName>
        <ecNumber evidence="6">5.2.1.8</ecNumber>
    </recommendedName>
</protein>
<evidence type="ECO:0000256" key="1">
    <source>
        <dbReference type="ARBA" id="ARBA00000971"/>
    </source>
</evidence>
<reference evidence="9 10" key="1">
    <citation type="submission" date="2014-08" db="EMBL/GenBank/DDBJ databases">
        <title>Chaperone-usher fimbriae in a diverse selection of Gallibacterium genomes.</title>
        <authorList>
            <person name="Kudirkiene E."/>
            <person name="Bager R.J."/>
            <person name="Johnson T.J."/>
            <person name="Bojesen A.M."/>
        </authorList>
    </citation>
    <scope>NUCLEOTIDE SEQUENCE [LARGE SCALE GENOMIC DNA]</scope>
    <source>
        <strain evidence="9 10">CCM5976</strain>
    </source>
</reference>
<name>A0A0A2XUW6_9PAST</name>
<feature type="signal peptide" evidence="7">
    <location>
        <begin position="1"/>
        <end position="24"/>
    </location>
</feature>
<accession>A0A0A2XUW6</accession>
<dbReference type="EMBL" id="JPXY01000007">
    <property type="protein sequence ID" value="KGQ34200.1"/>
    <property type="molecule type" value="Genomic_DNA"/>
</dbReference>
<dbReference type="Gene3D" id="1.10.287.460">
    <property type="entry name" value="Peptidyl-prolyl cis-trans isomerase, FKBP-type, N-terminal domain"/>
    <property type="match status" value="1"/>
</dbReference>
<proteinExistence type="inferred from homology"/>
<feature type="chain" id="PRO_5002007735" description="Peptidyl-prolyl cis-trans isomerase" evidence="7">
    <location>
        <begin position="25"/>
        <end position="242"/>
    </location>
</feature>
<dbReference type="Proteomes" id="UP000030418">
    <property type="component" value="Unassembled WGS sequence"/>
</dbReference>
<dbReference type="InterPro" id="IPR036944">
    <property type="entry name" value="PPIase_FKBP_N_sf"/>
</dbReference>
<comment type="catalytic activity">
    <reaction evidence="1 5 6">
        <text>[protein]-peptidylproline (omega=180) = [protein]-peptidylproline (omega=0)</text>
        <dbReference type="Rhea" id="RHEA:16237"/>
        <dbReference type="Rhea" id="RHEA-COMP:10747"/>
        <dbReference type="Rhea" id="RHEA-COMP:10748"/>
        <dbReference type="ChEBI" id="CHEBI:83833"/>
        <dbReference type="ChEBI" id="CHEBI:83834"/>
        <dbReference type="EC" id="5.2.1.8"/>
    </reaction>
</comment>
<sequence>MRSIQKLAFLSGFVLLAISSHSFAEDSQLKDKKFIEQSSYAIGVFLGKNIQQSLDGQKSLIEYDNNKILDGVRDTLMGKTTLSDEVLQKQLQELDAQLTKATQVELEKVAKENEEKGKVYREKYAKENGVKQTKSGILYRIEKMGEGVSPTENDTVKVNYRGKLIDGTEFDSSYKRNQPIEFQLGQLIPGWVEGIGLIKKGGKIQLVLPPNLAYGDQQTGQIPPNSTLIFDIELLDVKSNSK</sequence>
<evidence type="ECO:0000313" key="10">
    <source>
        <dbReference type="Proteomes" id="UP000030418"/>
    </source>
</evidence>
<dbReference type="EC" id="5.2.1.8" evidence="6"/>
<evidence type="ECO:0000256" key="2">
    <source>
        <dbReference type="ARBA" id="ARBA00006577"/>
    </source>
</evidence>
<evidence type="ECO:0000259" key="8">
    <source>
        <dbReference type="PROSITE" id="PS50059"/>
    </source>
</evidence>
<organism evidence="9 10">
    <name type="scientific">Gallibacterium genomosp. 2</name>
    <dbReference type="NCBI Taxonomy" id="155517"/>
    <lineage>
        <taxon>Bacteria</taxon>
        <taxon>Pseudomonadati</taxon>
        <taxon>Pseudomonadota</taxon>
        <taxon>Gammaproteobacteria</taxon>
        <taxon>Pasteurellales</taxon>
        <taxon>Pasteurellaceae</taxon>
        <taxon>Gallibacterium</taxon>
    </lineage>
</organism>
<dbReference type="Gene3D" id="3.10.50.40">
    <property type="match status" value="1"/>
</dbReference>
<evidence type="ECO:0000256" key="5">
    <source>
        <dbReference type="PROSITE-ProRule" id="PRU00277"/>
    </source>
</evidence>
<evidence type="ECO:0000256" key="4">
    <source>
        <dbReference type="ARBA" id="ARBA00023235"/>
    </source>
</evidence>